<name>A0ACC1BP38_9ROSI</name>
<keyword evidence="2" id="KW-1185">Reference proteome</keyword>
<dbReference type="Proteomes" id="UP001164250">
    <property type="component" value="Chromosome 3"/>
</dbReference>
<evidence type="ECO:0000313" key="2">
    <source>
        <dbReference type="Proteomes" id="UP001164250"/>
    </source>
</evidence>
<organism evidence="1 2">
    <name type="scientific">Pistacia atlantica</name>
    <dbReference type="NCBI Taxonomy" id="434234"/>
    <lineage>
        <taxon>Eukaryota</taxon>
        <taxon>Viridiplantae</taxon>
        <taxon>Streptophyta</taxon>
        <taxon>Embryophyta</taxon>
        <taxon>Tracheophyta</taxon>
        <taxon>Spermatophyta</taxon>
        <taxon>Magnoliopsida</taxon>
        <taxon>eudicotyledons</taxon>
        <taxon>Gunneridae</taxon>
        <taxon>Pentapetalae</taxon>
        <taxon>rosids</taxon>
        <taxon>malvids</taxon>
        <taxon>Sapindales</taxon>
        <taxon>Anacardiaceae</taxon>
        <taxon>Pistacia</taxon>
    </lineage>
</organism>
<evidence type="ECO:0000313" key="1">
    <source>
        <dbReference type="EMBL" id="KAJ0100882.1"/>
    </source>
</evidence>
<protein>
    <submittedName>
        <fullName evidence="1">Uncharacterized protein</fullName>
    </submittedName>
</protein>
<reference evidence="2" key="1">
    <citation type="journal article" date="2023" name="G3 (Bethesda)">
        <title>Genome assembly and association tests identify interacting loci associated with vigor, precocity, and sex in interspecific pistachio rootstocks.</title>
        <authorList>
            <person name="Palmer W."/>
            <person name="Jacygrad E."/>
            <person name="Sagayaradj S."/>
            <person name="Cavanaugh K."/>
            <person name="Han R."/>
            <person name="Bertier L."/>
            <person name="Beede B."/>
            <person name="Kafkas S."/>
            <person name="Golino D."/>
            <person name="Preece J."/>
            <person name="Michelmore R."/>
        </authorList>
    </citation>
    <scope>NUCLEOTIDE SEQUENCE [LARGE SCALE GENOMIC DNA]</scope>
</reference>
<sequence length="261" mass="29148">MSNFDDSFDSVPVAESTDPFHDEGYQGYDSHRADSAVDSPVFNNNNSSLDAGDDVFESQQSIYGEYANGDSDGPVLPPPSDMTPEEGFALREWRRENAIRLEEKEKREKEMLNQILEEADEYKVEFYRKRVVTCENKKETNREREKLFVANQQKFHAEADKNYWKAIAELIPNEVPAIEKKKAKKDQEKKPGIVVIQGPKPGKPTDLSRMRHILIRLKHNTPAHLKPSPPAPAPAKDAKTSQASASTAPSQAAAAEVVAAA</sequence>
<gene>
    <name evidence="1" type="ORF">Patl1_06585</name>
</gene>
<proteinExistence type="predicted"/>
<comment type="caution">
    <text evidence="1">The sequence shown here is derived from an EMBL/GenBank/DDBJ whole genome shotgun (WGS) entry which is preliminary data.</text>
</comment>
<accession>A0ACC1BP38</accession>
<dbReference type="EMBL" id="CM047899">
    <property type="protein sequence ID" value="KAJ0100882.1"/>
    <property type="molecule type" value="Genomic_DNA"/>
</dbReference>